<feature type="region of interest" description="Disordered" evidence="14">
    <location>
        <begin position="269"/>
        <end position="376"/>
    </location>
</feature>
<dbReference type="InterPro" id="IPR013083">
    <property type="entry name" value="Znf_RING/FYVE/PHD"/>
</dbReference>
<dbReference type="InParanoid" id="G0MBZ5"/>
<feature type="domain" description="RING-type" evidence="15">
    <location>
        <begin position="21"/>
        <end position="61"/>
    </location>
</feature>
<dbReference type="Gene3D" id="3.30.40.10">
    <property type="entry name" value="Zinc/RING finger domain, C3HC4 (zinc finger)"/>
    <property type="match status" value="1"/>
</dbReference>
<dbReference type="GO" id="GO:0045944">
    <property type="term" value="P:positive regulation of transcription by RNA polymerase II"/>
    <property type="evidence" value="ECO:0007669"/>
    <property type="project" value="TreeGrafter"/>
</dbReference>
<dbReference type="SMART" id="SM00184">
    <property type="entry name" value="RING"/>
    <property type="match status" value="1"/>
</dbReference>
<dbReference type="PANTHER" id="PTHR13763:SF0">
    <property type="entry name" value="BREAST CANCER TYPE 1 SUSCEPTIBILITY PROTEIN"/>
    <property type="match status" value="1"/>
</dbReference>
<evidence type="ECO:0000259" key="15">
    <source>
        <dbReference type="PROSITE" id="PS50089"/>
    </source>
</evidence>
<evidence type="ECO:0000256" key="3">
    <source>
        <dbReference type="ARBA" id="ARBA00022454"/>
    </source>
</evidence>
<dbReference type="GO" id="GO:0000724">
    <property type="term" value="P:double-strand break repair via homologous recombination"/>
    <property type="evidence" value="ECO:0007669"/>
    <property type="project" value="TreeGrafter"/>
</dbReference>
<dbReference type="Pfam" id="PF16589">
    <property type="entry name" value="BRCT_2"/>
    <property type="match status" value="1"/>
</dbReference>
<dbReference type="GO" id="GO:0031436">
    <property type="term" value="C:BRCA1-BARD1 complex"/>
    <property type="evidence" value="ECO:0007669"/>
    <property type="project" value="TreeGrafter"/>
</dbReference>
<dbReference type="InterPro" id="IPR036420">
    <property type="entry name" value="BRCT_dom_sf"/>
</dbReference>
<dbReference type="InterPro" id="IPR017907">
    <property type="entry name" value="Znf_RING_CS"/>
</dbReference>
<evidence type="ECO:0000256" key="10">
    <source>
        <dbReference type="ARBA" id="ARBA00023242"/>
    </source>
</evidence>
<evidence type="ECO:0000256" key="14">
    <source>
        <dbReference type="SAM" id="MobiDB-lite"/>
    </source>
</evidence>
<sequence length="625" mass="71052">MSEQALKITNTVARLQKEMKCGICCSTFKDPILSTCYHIFCRSCMDACFERKRKVQCPICRTVLDKRSCRDSYQITMAVQNYLKLSEAFKQDIENLNTFRTLPPEKAFLESQMPLDVTIIPENDGKRCAPDFAIPLLPVRRKRTSRPSDEPTTSTAAPAPPNTDFHVFAVPKLIEKPAQKSEKPPVQAKKAANPAKIDAETSTNPLKIQTFDLRNVDIQEHIDLILKKMFAEYGQSVDEIDALFQLMPSMRPFLEKNANLLLHKLDMPTVVFPPSPPAKKTRKSLEKQEKRVSFANSQELEQHRYPDPSVSSEALEVVPQEEKDVKKVKNSARPTGNDEDEVVEDSEGEGDVENEGKGDEPMELGDENQENNAIEPADRTLVAVQTEAERIDEELSRVPKTIVCSRIHNDEDEVELLSDFYHKFLSNACRFSEEVNSHTTHLVMMNSEGRTIPQKSTAYLQAIARKCIIVGRQWMVDCVSMGMLLAEADYTITTCTSAISAEIESNTEIGWLRSRNDAHGKLFQGCRFMILRKFTMNPYFDYKQLIDLVQLCGGEILSSYENQPPENLYIIFSKHSKALEESRRMEQVYKCAVVRMEWVLDSISEYTILPTDAYRAVDSIGQHHQ</sequence>
<keyword evidence="3" id="KW-0158">Chromosome</keyword>
<dbReference type="InterPro" id="IPR018957">
    <property type="entry name" value="Znf_C3HC4_RING-type"/>
</dbReference>
<dbReference type="Proteomes" id="UP000008068">
    <property type="component" value="Unassembled WGS sequence"/>
</dbReference>
<feature type="domain" description="BRCT" evidence="16">
    <location>
        <begin position="518"/>
        <end position="616"/>
    </location>
</feature>
<evidence type="ECO:0000256" key="13">
    <source>
        <dbReference type="PROSITE-ProRule" id="PRU00175"/>
    </source>
</evidence>
<gene>
    <name evidence="17" type="primary">Cbn-brc-1</name>
    <name evidence="17" type="ORF">CAEBREN_01205</name>
</gene>
<keyword evidence="10" id="KW-0539">Nucleus</keyword>
<keyword evidence="6" id="KW-0227">DNA damage</keyword>
<feature type="domain" description="BRCT" evidence="16">
    <location>
        <begin position="430"/>
        <end position="492"/>
    </location>
</feature>
<evidence type="ECO:0000256" key="2">
    <source>
        <dbReference type="ARBA" id="ARBA00004286"/>
    </source>
</evidence>
<dbReference type="InterPro" id="IPR001841">
    <property type="entry name" value="Znf_RING"/>
</dbReference>
<name>G0MBZ5_CAEBE</name>
<dbReference type="eggNOG" id="KOG4362">
    <property type="taxonomic scope" value="Eukaryota"/>
</dbReference>
<dbReference type="Gene3D" id="3.40.50.10190">
    <property type="entry name" value="BRCT domain"/>
    <property type="match status" value="2"/>
</dbReference>
<dbReference type="FunFam" id="3.30.40.10:FF:001025">
    <property type="entry name" value="Predicted protein"/>
    <property type="match status" value="1"/>
</dbReference>
<dbReference type="CDD" id="cd00027">
    <property type="entry name" value="BRCT"/>
    <property type="match status" value="1"/>
</dbReference>
<dbReference type="PROSITE" id="PS00518">
    <property type="entry name" value="ZF_RING_1"/>
    <property type="match status" value="1"/>
</dbReference>
<keyword evidence="9" id="KW-0234">DNA repair</keyword>
<dbReference type="Pfam" id="PF00097">
    <property type="entry name" value="zf-C3HC4"/>
    <property type="match status" value="1"/>
</dbReference>
<dbReference type="OMA" id="SHVWELP"/>
<dbReference type="HOGENOM" id="CLU_446355_0_0_1"/>
<dbReference type="PROSITE" id="PS50172">
    <property type="entry name" value="BRCT"/>
    <property type="match status" value="2"/>
</dbReference>
<evidence type="ECO:0000256" key="12">
    <source>
        <dbReference type="ARBA" id="ARBA00031556"/>
    </source>
</evidence>
<evidence type="ECO:0000256" key="11">
    <source>
        <dbReference type="ARBA" id="ARBA00023306"/>
    </source>
</evidence>
<feature type="compositionally biased region" description="Basic and acidic residues" evidence="14">
    <location>
        <begin position="283"/>
        <end position="292"/>
    </location>
</feature>
<keyword evidence="11" id="KW-0131">Cell cycle</keyword>
<evidence type="ECO:0000256" key="7">
    <source>
        <dbReference type="ARBA" id="ARBA00022771"/>
    </source>
</evidence>
<protein>
    <recommendedName>
        <fullName evidence="12">RING-type E3 ubiquitin transferase BRCA1</fullName>
    </recommendedName>
</protein>
<keyword evidence="4" id="KW-0479">Metal-binding</keyword>
<evidence type="ECO:0000256" key="5">
    <source>
        <dbReference type="ARBA" id="ARBA00022737"/>
    </source>
</evidence>
<dbReference type="InterPro" id="IPR001357">
    <property type="entry name" value="BRCT_dom"/>
</dbReference>
<dbReference type="InterPro" id="IPR031099">
    <property type="entry name" value="BRCA1-associated"/>
</dbReference>
<feature type="region of interest" description="Disordered" evidence="14">
    <location>
        <begin position="176"/>
        <end position="198"/>
    </location>
</feature>
<dbReference type="GO" id="GO:0005694">
    <property type="term" value="C:chromosome"/>
    <property type="evidence" value="ECO:0007669"/>
    <property type="project" value="UniProtKB-SubCell"/>
</dbReference>
<evidence type="ECO:0000256" key="4">
    <source>
        <dbReference type="ARBA" id="ARBA00022723"/>
    </source>
</evidence>
<dbReference type="FunCoup" id="G0MBZ5">
    <property type="interactions" value="83"/>
</dbReference>
<feature type="compositionally biased region" description="Acidic residues" evidence="14">
    <location>
        <begin position="337"/>
        <end position="353"/>
    </location>
</feature>
<evidence type="ECO:0000313" key="18">
    <source>
        <dbReference type="Proteomes" id="UP000008068"/>
    </source>
</evidence>
<proteinExistence type="predicted"/>
<dbReference type="PANTHER" id="PTHR13763">
    <property type="entry name" value="BREAST CANCER TYPE 1 SUSCEPTIBILITY PROTEIN BRCA1"/>
    <property type="match status" value="1"/>
</dbReference>
<dbReference type="PROSITE" id="PS50089">
    <property type="entry name" value="ZF_RING_2"/>
    <property type="match status" value="1"/>
</dbReference>
<dbReference type="SMART" id="SM00292">
    <property type="entry name" value="BRCT"/>
    <property type="match status" value="2"/>
</dbReference>
<reference evidence="18" key="1">
    <citation type="submission" date="2011-07" db="EMBL/GenBank/DDBJ databases">
        <authorList>
            <consortium name="Caenorhabditis brenneri Sequencing and Analysis Consortium"/>
            <person name="Wilson R.K."/>
        </authorList>
    </citation>
    <scope>NUCLEOTIDE SEQUENCE [LARGE SCALE GENOMIC DNA]</scope>
    <source>
        <strain evidence="18">PB2801</strain>
    </source>
</reference>
<organism evidence="18">
    <name type="scientific">Caenorhabditis brenneri</name>
    <name type="common">Nematode worm</name>
    <dbReference type="NCBI Taxonomy" id="135651"/>
    <lineage>
        <taxon>Eukaryota</taxon>
        <taxon>Metazoa</taxon>
        <taxon>Ecdysozoa</taxon>
        <taxon>Nematoda</taxon>
        <taxon>Chromadorea</taxon>
        <taxon>Rhabditida</taxon>
        <taxon>Rhabditina</taxon>
        <taxon>Rhabditomorpha</taxon>
        <taxon>Rhabditoidea</taxon>
        <taxon>Rhabditidae</taxon>
        <taxon>Peloderinae</taxon>
        <taxon>Caenorhabditis</taxon>
    </lineage>
</organism>
<dbReference type="AlphaFoldDB" id="G0MBZ5"/>
<dbReference type="SUPFAM" id="SSF57850">
    <property type="entry name" value="RING/U-box"/>
    <property type="match status" value="1"/>
</dbReference>
<dbReference type="OrthoDB" id="5790173at2759"/>
<dbReference type="GO" id="GO:0070531">
    <property type="term" value="C:BRCA1-A complex"/>
    <property type="evidence" value="ECO:0007669"/>
    <property type="project" value="TreeGrafter"/>
</dbReference>
<dbReference type="SUPFAM" id="SSF52113">
    <property type="entry name" value="BRCT domain"/>
    <property type="match status" value="2"/>
</dbReference>
<comment type="subcellular location">
    <subcellularLocation>
        <location evidence="2">Chromosome</location>
    </subcellularLocation>
    <subcellularLocation>
        <location evidence="1">Nucleus</location>
    </subcellularLocation>
</comment>
<accession>G0MBZ5</accession>
<evidence type="ECO:0000256" key="8">
    <source>
        <dbReference type="ARBA" id="ARBA00022833"/>
    </source>
</evidence>
<evidence type="ECO:0000256" key="9">
    <source>
        <dbReference type="ARBA" id="ARBA00023204"/>
    </source>
</evidence>
<evidence type="ECO:0000256" key="1">
    <source>
        <dbReference type="ARBA" id="ARBA00004123"/>
    </source>
</evidence>
<dbReference type="GO" id="GO:0004842">
    <property type="term" value="F:ubiquitin-protein transferase activity"/>
    <property type="evidence" value="ECO:0007669"/>
    <property type="project" value="TreeGrafter"/>
</dbReference>
<keyword evidence="5" id="KW-0677">Repeat</keyword>
<evidence type="ECO:0000313" key="17">
    <source>
        <dbReference type="EMBL" id="EGT45701.1"/>
    </source>
</evidence>
<evidence type="ECO:0000256" key="6">
    <source>
        <dbReference type="ARBA" id="ARBA00022763"/>
    </source>
</evidence>
<dbReference type="GO" id="GO:0008270">
    <property type="term" value="F:zinc ion binding"/>
    <property type="evidence" value="ECO:0007669"/>
    <property type="project" value="UniProtKB-KW"/>
</dbReference>
<keyword evidence="7 13" id="KW-0863">Zinc-finger</keyword>
<dbReference type="STRING" id="135651.G0MBZ5"/>
<feature type="region of interest" description="Disordered" evidence="14">
    <location>
        <begin position="139"/>
        <end position="161"/>
    </location>
</feature>
<keyword evidence="18" id="KW-1185">Reference proteome</keyword>
<evidence type="ECO:0000259" key="16">
    <source>
        <dbReference type="PROSITE" id="PS50172"/>
    </source>
</evidence>
<dbReference type="EMBL" id="GL379789">
    <property type="protein sequence ID" value="EGT45701.1"/>
    <property type="molecule type" value="Genomic_DNA"/>
</dbReference>
<keyword evidence="8" id="KW-0862">Zinc</keyword>